<keyword evidence="3" id="KW-0732">Signal</keyword>
<feature type="compositionally biased region" description="Low complexity" evidence="2">
    <location>
        <begin position="52"/>
        <end position="69"/>
    </location>
</feature>
<accession>A0A245ZEN4</accession>
<dbReference type="InterPro" id="IPR023614">
    <property type="entry name" value="Porin_dom_sf"/>
</dbReference>
<feature type="coiled-coil region" evidence="1">
    <location>
        <begin position="19"/>
        <end position="49"/>
    </location>
</feature>
<gene>
    <name evidence="4" type="ORF">SPMU_30610</name>
</gene>
<evidence type="ECO:0000256" key="2">
    <source>
        <dbReference type="SAM" id="MobiDB-lite"/>
    </source>
</evidence>
<dbReference type="AlphaFoldDB" id="A0A245ZEN4"/>
<dbReference type="Pfam" id="PF07396">
    <property type="entry name" value="Porin_O_P"/>
    <property type="match status" value="1"/>
</dbReference>
<organism evidence="4 5">
    <name type="scientific">Sphingomonas mucosissima</name>
    <dbReference type="NCBI Taxonomy" id="370959"/>
    <lineage>
        <taxon>Bacteria</taxon>
        <taxon>Pseudomonadati</taxon>
        <taxon>Pseudomonadota</taxon>
        <taxon>Alphaproteobacteria</taxon>
        <taxon>Sphingomonadales</taxon>
        <taxon>Sphingomonadaceae</taxon>
        <taxon>Sphingomonas</taxon>
    </lineage>
</organism>
<feature type="chain" id="PRO_5012060348" evidence="3">
    <location>
        <begin position="24"/>
        <end position="490"/>
    </location>
</feature>
<sequence>MRHRLRIAAMMLGTAALPIPAQGQTVQELQQQIDELKAQLRELIALQKASSASARATETAANPAAPDALTVDRSPTPSVQSADVGAAAPAATPSPSVAVAATGRAKKRPWFTQIGLRGYTQLRLNEIISGDATAPAGQSRLRSPGDSGITDQGNFTFRRIRLVFSGNVTDDVAFYFQPDFASAVSNQSGGERREGFAQLRDAYVDWFPDRDRRFRLRFGQSKVPFGWENMQSSSSRLTLDRSDGINSAIPSERDVGIVGYYTPQAVQQVWDRLADDGQKLFGNYGAFGLGVFNGQGVNRPERNNGLMTVAMGTWPFELDGLGSAFRGQVLELGGAVMRNRVRPEVRTGGVSIESFPDDRVGIHAILYPQPFGVQAEWNWGRGPEYDPLTGAIETRGLSGGYVQGMARVRSGPLGPFMPYVRWQRYRGGWKAITNAPRLATDEWEIGVEFQPIEPLELTIAYADMTRREADERLIGRAEGHLIRTQLQWNY</sequence>
<reference evidence="4 5" key="1">
    <citation type="submission" date="2017-03" db="EMBL/GenBank/DDBJ databases">
        <title>Genome sequence of Sphingomonas mucosissima DSM 17494.</title>
        <authorList>
            <person name="Poehlein A."/>
            <person name="Wuebbeler J.H."/>
            <person name="Steinbuechel A."/>
            <person name="Daniel R."/>
        </authorList>
    </citation>
    <scope>NUCLEOTIDE SEQUENCE [LARGE SCALE GENOMIC DNA]</scope>
    <source>
        <strain evidence="4 5">DSM 17494</strain>
    </source>
</reference>
<keyword evidence="1" id="KW-0175">Coiled coil</keyword>
<dbReference type="OrthoDB" id="9807854at2"/>
<dbReference type="Gene3D" id="2.40.160.10">
    <property type="entry name" value="Porin"/>
    <property type="match status" value="1"/>
</dbReference>
<evidence type="ECO:0000256" key="1">
    <source>
        <dbReference type="SAM" id="Coils"/>
    </source>
</evidence>
<feature type="compositionally biased region" description="Low complexity" evidence="2">
    <location>
        <begin position="81"/>
        <end position="93"/>
    </location>
</feature>
<name>A0A245ZEN4_9SPHN</name>
<dbReference type="EMBL" id="NBBJ01000006">
    <property type="protein sequence ID" value="OWK28205.1"/>
    <property type="molecule type" value="Genomic_DNA"/>
</dbReference>
<feature type="region of interest" description="Disordered" evidence="2">
    <location>
        <begin position="52"/>
        <end position="93"/>
    </location>
</feature>
<dbReference type="SUPFAM" id="SSF56935">
    <property type="entry name" value="Porins"/>
    <property type="match status" value="1"/>
</dbReference>
<protein>
    <submittedName>
        <fullName evidence="4">Phosphate-selective porin O and P</fullName>
    </submittedName>
</protein>
<dbReference type="RefSeq" id="WP_088335139.1">
    <property type="nucleotide sequence ID" value="NZ_NBBJ01000006.1"/>
</dbReference>
<proteinExistence type="predicted"/>
<dbReference type="InterPro" id="IPR010870">
    <property type="entry name" value="Porin_O/P"/>
</dbReference>
<evidence type="ECO:0000313" key="4">
    <source>
        <dbReference type="EMBL" id="OWK28205.1"/>
    </source>
</evidence>
<keyword evidence="5" id="KW-1185">Reference proteome</keyword>
<feature type="signal peptide" evidence="3">
    <location>
        <begin position="1"/>
        <end position="23"/>
    </location>
</feature>
<comment type="caution">
    <text evidence="4">The sequence shown here is derived from an EMBL/GenBank/DDBJ whole genome shotgun (WGS) entry which is preliminary data.</text>
</comment>
<dbReference type="Proteomes" id="UP000197783">
    <property type="component" value="Unassembled WGS sequence"/>
</dbReference>
<evidence type="ECO:0000256" key="3">
    <source>
        <dbReference type="SAM" id="SignalP"/>
    </source>
</evidence>
<evidence type="ECO:0000313" key="5">
    <source>
        <dbReference type="Proteomes" id="UP000197783"/>
    </source>
</evidence>